<gene>
    <name evidence="5" type="ORF">K6Y31_00640</name>
</gene>
<dbReference type="RefSeq" id="WP_251080724.1">
    <property type="nucleotide sequence ID" value="NZ_JAIMJA010000001.1"/>
</dbReference>
<dbReference type="PANTHER" id="PTHR35936:SF6">
    <property type="entry name" value="AMINO ACID ABC TRANSPORTER SUBSTRATE-BINDING PAAT FAMILY PROTEIN"/>
    <property type="match status" value="1"/>
</dbReference>
<reference evidence="5 6" key="1">
    <citation type="journal article" date="2022" name="Environ. Microbiol. Rep.">
        <title>Eco-phylogenetic analyses reveal divergent evolution of vitamin B12 metabolism in the marine bacterial family 'Psychromonadaceae'.</title>
        <authorList>
            <person name="Jin X."/>
            <person name="Yang Y."/>
            <person name="Cao H."/>
            <person name="Gao B."/>
            <person name="Zhao Z."/>
        </authorList>
    </citation>
    <scope>NUCLEOTIDE SEQUENCE [LARGE SCALE GENOMIC DNA]</scope>
    <source>
        <strain evidence="5 6">MKS20</strain>
    </source>
</reference>
<evidence type="ECO:0000313" key="5">
    <source>
        <dbReference type="EMBL" id="MCE2593328.1"/>
    </source>
</evidence>
<evidence type="ECO:0000256" key="3">
    <source>
        <dbReference type="SAM" id="SignalP"/>
    </source>
</evidence>
<dbReference type="SMART" id="SM00062">
    <property type="entry name" value="PBPb"/>
    <property type="match status" value="1"/>
</dbReference>
<dbReference type="SUPFAM" id="SSF53850">
    <property type="entry name" value="Periplasmic binding protein-like II"/>
    <property type="match status" value="1"/>
</dbReference>
<comment type="similarity">
    <text evidence="1">Belongs to the bacterial solute-binding protein 3 family.</text>
</comment>
<proteinExistence type="inferred from homology"/>
<keyword evidence="2 3" id="KW-0732">Signal</keyword>
<dbReference type="EMBL" id="JAIMJA010000001">
    <property type="protein sequence ID" value="MCE2593328.1"/>
    <property type="molecule type" value="Genomic_DNA"/>
</dbReference>
<evidence type="ECO:0000259" key="4">
    <source>
        <dbReference type="SMART" id="SM00062"/>
    </source>
</evidence>
<dbReference type="InterPro" id="IPR001638">
    <property type="entry name" value="Solute-binding_3/MltF_N"/>
</dbReference>
<name>A0ABS8W6E8_9GAMM</name>
<feature type="domain" description="Solute-binding protein family 3/N-terminal" evidence="4">
    <location>
        <begin position="40"/>
        <end position="271"/>
    </location>
</feature>
<protein>
    <submittedName>
        <fullName evidence="5">Transporter substrate-binding domain-containing protein</fullName>
    </submittedName>
</protein>
<evidence type="ECO:0000313" key="6">
    <source>
        <dbReference type="Proteomes" id="UP001201273"/>
    </source>
</evidence>
<sequence>MVTILRRFGVWLTALTFTLLLCMQANAEVQKKSHLSICRSLLVTGNAEYPPILWRDVDNPGKLTGVAVELLDLALMGTGITVDARDRGGWARAQQDARRGEIDMLAGAFITHQREQYMDYIKPQFTDVPSVVWVAKGKEFKYQEWQDLNGKRGGTLINNSFGQAFDQYAKQHLEIRNSASAERSFTMLIAGRFDYALYELYQGLTILETSGLKNHVVHLKTPISVEGLYFTLSKKSGCNTPQLRSYLSKRVTQLTEFKTFDPLFEKYLAEWIRQQKTQLAEN</sequence>
<dbReference type="Proteomes" id="UP001201273">
    <property type="component" value="Unassembled WGS sequence"/>
</dbReference>
<feature type="chain" id="PRO_5046505216" evidence="3">
    <location>
        <begin position="28"/>
        <end position="282"/>
    </location>
</feature>
<keyword evidence="6" id="KW-1185">Reference proteome</keyword>
<dbReference type="Gene3D" id="3.40.190.10">
    <property type="entry name" value="Periplasmic binding protein-like II"/>
    <property type="match status" value="2"/>
</dbReference>
<evidence type="ECO:0000256" key="1">
    <source>
        <dbReference type="ARBA" id="ARBA00010333"/>
    </source>
</evidence>
<evidence type="ECO:0000256" key="2">
    <source>
        <dbReference type="ARBA" id="ARBA00022729"/>
    </source>
</evidence>
<feature type="signal peptide" evidence="3">
    <location>
        <begin position="1"/>
        <end position="27"/>
    </location>
</feature>
<comment type="caution">
    <text evidence="5">The sequence shown here is derived from an EMBL/GenBank/DDBJ whole genome shotgun (WGS) entry which is preliminary data.</text>
</comment>
<organism evidence="5 6">
    <name type="scientific">Motilimonas cestriensis</name>
    <dbReference type="NCBI Taxonomy" id="2742685"/>
    <lineage>
        <taxon>Bacteria</taxon>
        <taxon>Pseudomonadati</taxon>
        <taxon>Pseudomonadota</taxon>
        <taxon>Gammaproteobacteria</taxon>
        <taxon>Alteromonadales</taxon>
        <taxon>Alteromonadales genera incertae sedis</taxon>
        <taxon>Motilimonas</taxon>
    </lineage>
</organism>
<accession>A0ABS8W6E8</accession>
<dbReference type="Pfam" id="PF00497">
    <property type="entry name" value="SBP_bac_3"/>
    <property type="match status" value="1"/>
</dbReference>
<dbReference type="PANTHER" id="PTHR35936">
    <property type="entry name" value="MEMBRANE-BOUND LYTIC MUREIN TRANSGLYCOSYLASE F"/>
    <property type="match status" value="1"/>
</dbReference>